<accession>A0A6V7PTJ3</accession>
<protein>
    <submittedName>
        <fullName evidence="2">Uncharacterized protein</fullName>
    </submittedName>
</protein>
<gene>
    <name evidence="2" type="ORF">CB5_LOCUS17338</name>
</gene>
<feature type="region of interest" description="Disordered" evidence="1">
    <location>
        <begin position="48"/>
        <end position="70"/>
    </location>
</feature>
<organism evidence="2">
    <name type="scientific">Ananas comosus var. bracteatus</name>
    <name type="common">red pineapple</name>
    <dbReference type="NCBI Taxonomy" id="296719"/>
    <lineage>
        <taxon>Eukaryota</taxon>
        <taxon>Viridiplantae</taxon>
        <taxon>Streptophyta</taxon>
        <taxon>Embryophyta</taxon>
        <taxon>Tracheophyta</taxon>
        <taxon>Spermatophyta</taxon>
        <taxon>Magnoliopsida</taxon>
        <taxon>Liliopsida</taxon>
        <taxon>Poales</taxon>
        <taxon>Bromeliaceae</taxon>
        <taxon>Bromelioideae</taxon>
        <taxon>Ananas</taxon>
    </lineage>
</organism>
<dbReference type="AlphaFoldDB" id="A0A6V7PTJ3"/>
<sequence length="102" mass="11199">MVRNPVPRTLSKSATWNTKLKSANIDRPIWKSSVFVYLTRIRRPNIKWTPPAYSGGKQKHATNQREPSQPRLAGCSCLASLAAGEDTNAGDKDSTHHVLGSA</sequence>
<evidence type="ECO:0000313" key="2">
    <source>
        <dbReference type="EMBL" id="CAD1834127.1"/>
    </source>
</evidence>
<name>A0A6V7PTJ3_ANACO</name>
<evidence type="ECO:0000256" key="1">
    <source>
        <dbReference type="SAM" id="MobiDB-lite"/>
    </source>
</evidence>
<proteinExistence type="predicted"/>
<dbReference type="EMBL" id="LR862152">
    <property type="protein sequence ID" value="CAD1834127.1"/>
    <property type="molecule type" value="Genomic_DNA"/>
</dbReference>
<reference evidence="2" key="1">
    <citation type="submission" date="2020-07" db="EMBL/GenBank/DDBJ databases">
        <authorList>
            <person name="Lin J."/>
        </authorList>
    </citation>
    <scope>NUCLEOTIDE SEQUENCE</scope>
</reference>